<name>A0AAW2UL65_9LAMI</name>
<reference evidence="2" key="1">
    <citation type="submission" date="2020-06" db="EMBL/GenBank/DDBJ databases">
        <authorList>
            <person name="Li T."/>
            <person name="Hu X."/>
            <person name="Zhang T."/>
            <person name="Song X."/>
            <person name="Zhang H."/>
            <person name="Dai N."/>
            <person name="Sheng W."/>
            <person name="Hou X."/>
            <person name="Wei L."/>
        </authorList>
    </citation>
    <scope>NUCLEOTIDE SEQUENCE</scope>
    <source>
        <strain evidence="2">KEN1</strain>
        <tissue evidence="2">Leaf</tissue>
    </source>
</reference>
<dbReference type="AlphaFoldDB" id="A0AAW2UL65"/>
<feature type="region of interest" description="Disordered" evidence="1">
    <location>
        <begin position="1"/>
        <end position="34"/>
    </location>
</feature>
<accession>A0AAW2UL65</accession>
<proteinExistence type="predicted"/>
<comment type="caution">
    <text evidence="2">The sequence shown here is derived from an EMBL/GenBank/DDBJ whole genome shotgun (WGS) entry which is preliminary data.</text>
</comment>
<sequence>MTPFQEGEDDGNTKGVQETKGIQDPLDQDLTIESGPMTRGMMKRMQEAIQTQSNIVFANGIKSQLEAQHVSLIQAQGSPK</sequence>
<feature type="compositionally biased region" description="Acidic residues" evidence="1">
    <location>
        <begin position="1"/>
        <end position="10"/>
    </location>
</feature>
<reference evidence="2" key="2">
    <citation type="journal article" date="2024" name="Plant">
        <title>Genomic evolution and insights into agronomic trait innovations of Sesamum species.</title>
        <authorList>
            <person name="Miao H."/>
            <person name="Wang L."/>
            <person name="Qu L."/>
            <person name="Liu H."/>
            <person name="Sun Y."/>
            <person name="Le M."/>
            <person name="Wang Q."/>
            <person name="Wei S."/>
            <person name="Zheng Y."/>
            <person name="Lin W."/>
            <person name="Duan Y."/>
            <person name="Cao H."/>
            <person name="Xiong S."/>
            <person name="Wang X."/>
            <person name="Wei L."/>
            <person name="Li C."/>
            <person name="Ma Q."/>
            <person name="Ju M."/>
            <person name="Zhao R."/>
            <person name="Li G."/>
            <person name="Mu C."/>
            <person name="Tian Q."/>
            <person name="Mei H."/>
            <person name="Zhang T."/>
            <person name="Gao T."/>
            <person name="Zhang H."/>
        </authorList>
    </citation>
    <scope>NUCLEOTIDE SEQUENCE</scope>
    <source>
        <strain evidence="2">KEN1</strain>
    </source>
</reference>
<gene>
    <name evidence="2" type="ORF">Slati_3506500</name>
</gene>
<dbReference type="EMBL" id="JACGWN010000012">
    <property type="protein sequence ID" value="KAL0416746.1"/>
    <property type="molecule type" value="Genomic_DNA"/>
</dbReference>
<protein>
    <submittedName>
        <fullName evidence="2">Uncharacterized protein</fullName>
    </submittedName>
</protein>
<evidence type="ECO:0000313" key="2">
    <source>
        <dbReference type="EMBL" id="KAL0416746.1"/>
    </source>
</evidence>
<organism evidence="2">
    <name type="scientific">Sesamum latifolium</name>
    <dbReference type="NCBI Taxonomy" id="2727402"/>
    <lineage>
        <taxon>Eukaryota</taxon>
        <taxon>Viridiplantae</taxon>
        <taxon>Streptophyta</taxon>
        <taxon>Embryophyta</taxon>
        <taxon>Tracheophyta</taxon>
        <taxon>Spermatophyta</taxon>
        <taxon>Magnoliopsida</taxon>
        <taxon>eudicotyledons</taxon>
        <taxon>Gunneridae</taxon>
        <taxon>Pentapetalae</taxon>
        <taxon>asterids</taxon>
        <taxon>lamiids</taxon>
        <taxon>Lamiales</taxon>
        <taxon>Pedaliaceae</taxon>
        <taxon>Sesamum</taxon>
    </lineage>
</organism>
<evidence type="ECO:0000256" key="1">
    <source>
        <dbReference type="SAM" id="MobiDB-lite"/>
    </source>
</evidence>